<dbReference type="AlphaFoldDB" id="A0A7J7LM46"/>
<protein>
    <submittedName>
        <fullName evidence="2">Uncharacterized protein</fullName>
    </submittedName>
</protein>
<feature type="transmembrane region" description="Helical" evidence="1">
    <location>
        <begin position="82"/>
        <end position="103"/>
    </location>
</feature>
<proteinExistence type="predicted"/>
<name>A0A7J7LM46_9MAGN</name>
<sequence length="107" mass="12235">MGKNLCFYTFIGLLCLVFVLKLNLNESQGSFGGDICDWDHGAYCNSPLKIHLNAAENEINASIKHHKDYKASVWENSLCDSIITITVNFLCFFISRSTLYYFLIREI</sequence>
<accession>A0A7J7LM46</accession>
<keyword evidence="3" id="KW-1185">Reference proteome</keyword>
<keyword evidence="1" id="KW-0812">Transmembrane</keyword>
<evidence type="ECO:0000256" key="1">
    <source>
        <dbReference type="SAM" id="Phobius"/>
    </source>
</evidence>
<gene>
    <name evidence="2" type="ORF">GIB67_029733</name>
</gene>
<keyword evidence="1" id="KW-1133">Transmembrane helix</keyword>
<dbReference type="Proteomes" id="UP000541444">
    <property type="component" value="Unassembled WGS sequence"/>
</dbReference>
<reference evidence="2 3" key="1">
    <citation type="journal article" date="2020" name="IScience">
        <title>Genome Sequencing of the Endangered Kingdonia uniflora (Circaeasteraceae, Ranunculales) Reveals Potential Mechanisms of Evolutionary Specialization.</title>
        <authorList>
            <person name="Sun Y."/>
            <person name="Deng T."/>
            <person name="Zhang A."/>
            <person name="Moore M.J."/>
            <person name="Landis J.B."/>
            <person name="Lin N."/>
            <person name="Zhang H."/>
            <person name="Zhang X."/>
            <person name="Huang J."/>
            <person name="Zhang X."/>
            <person name="Sun H."/>
            <person name="Wang H."/>
        </authorList>
    </citation>
    <scope>NUCLEOTIDE SEQUENCE [LARGE SCALE GENOMIC DNA]</scope>
    <source>
        <strain evidence="2">TB1705</strain>
        <tissue evidence="2">Leaf</tissue>
    </source>
</reference>
<evidence type="ECO:0000313" key="3">
    <source>
        <dbReference type="Proteomes" id="UP000541444"/>
    </source>
</evidence>
<keyword evidence="1" id="KW-0472">Membrane</keyword>
<comment type="caution">
    <text evidence="2">The sequence shown here is derived from an EMBL/GenBank/DDBJ whole genome shotgun (WGS) entry which is preliminary data.</text>
</comment>
<dbReference type="EMBL" id="JACGCM010002205">
    <property type="protein sequence ID" value="KAF6143564.1"/>
    <property type="molecule type" value="Genomic_DNA"/>
</dbReference>
<organism evidence="2 3">
    <name type="scientific">Kingdonia uniflora</name>
    <dbReference type="NCBI Taxonomy" id="39325"/>
    <lineage>
        <taxon>Eukaryota</taxon>
        <taxon>Viridiplantae</taxon>
        <taxon>Streptophyta</taxon>
        <taxon>Embryophyta</taxon>
        <taxon>Tracheophyta</taxon>
        <taxon>Spermatophyta</taxon>
        <taxon>Magnoliopsida</taxon>
        <taxon>Ranunculales</taxon>
        <taxon>Circaeasteraceae</taxon>
        <taxon>Kingdonia</taxon>
    </lineage>
</organism>
<feature type="transmembrane region" description="Helical" evidence="1">
    <location>
        <begin position="5"/>
        <end position="24"/>
    </location>
</feature>
<evidence type="ECO:0000313" key="2">
    <source>
        <dbReference type="EMBL" id="KAF6143564.1"/>
    </source>
</evidence>